<dbReference type="InterPro" id="IPR052343">
    <property type="entry name" value="Retrotransposon-Effector_Assoc"/>
</dbReference>
<sequence>MYLVFQKPKKLKPPIRKLRKQLGNLSHKVKALRIELEIAQEQLDREPDNEEISVEHAVYLEEFTKALCEEECLLRQKVKLNWLKEGDRNNKYYHKFIKERQSINKINSITDEDGVVHGDDKVANISVAHFSDFLEKARDVDPLVSPNDLFSNTLTNEEVDWMVRPLEDKEIKQTMFDIGNDKAPGPDWFTSTFFKKAWNIVGKEVCKAVKEFFLNEQLLQAVNHTILALLPKVEVPNTMKDFHPISCCNVIYKCITKIIVATMASSLHNLVDVNQLAFISGRAITDNILLS</sequence>
<gene>
    <name evidence="2" type="ORF">LVIROSA_LOCUS15462</name>
</gene>
<dbReference type="PANTHER" id="PTHR46890:SF48">
    <property type="entry name" value="RNA-DIRECTED DNA POLYMERASE"/>
    <property type="match status" value="1"/>
</dbReference>
<reference evidence="2 3" key="1">
    <citation type="submission" date="2022-01" db="EMBL/GenBank/DDBJ databases">
        <authorList>
            <person name="Xiong W."/>
            <person name="Schranz E."/>
        </authorList>
    </citation>
    <scope>NUCLEOTIDE SEQUENCE [LARGE SCALE GENOMIC DNA]</scope>
</reference>
<evidence type="ECO:0000313" key="2">
    <source>
        <dbReference type="EMBL" id="CAH1428537.1"/>
    </source>
</evidence>
<organism evidence="2 3">
    <name type="scientific">Lactuca virosa</name>
    <dbReference type="NCBI Taxonomy" id="75947"/>
    <lineage>
        <taxon>Eukaryota</taxon>
        <taxon>Viridiplantae</taxon>
        <taxon>Streptophyta</taxon>
        <taxon>Embryophyta</taxon>
        <taxon>Tracheophyta</taxon>
        <taxon>Spermatophyta</taxon>
        <taxon>Magnoliopsida</taxon>
        <taxon>eudicotyledons</taxon>
        <taxon>Gunneridae</taxon>
        <taxon>Pentapetalae</taxon>
        <taxon>asterids</taxon>
        <taxon>campanulids</taxon>
        <taxon>Asterales</taxon>
        <taxon>Asteraceae</taxon>
        <taxon>Cichorioideae</taxon>
        <taxon>Cichorieae</taxon>
        <taxon>Lactucinae</taxon>
        <taxon>Lactuca</taxon>
    </lineage>
</organism>
<dbReference type="EMBL" id="CAKMRJ010002223">
    <property type="protein sequence ID" value="CAH1428537.1"/>
    <property type="molecule type" value="Genomic_DNA"/>
</dbReference>
<protein>
    <recommendedName>
        <fullName evidence="4">Reverse transcriptase domain-containing protein</fullName>
    </recommendedName>
</protein>
<dbReference type="AlphaFoldDB" id="A0AAU9MRU5"/>
<name>A0AAU9MRU5_9ASTR</name>
<dbReference type="Proteomes" id="UP001157418">
    <property type="component" value="Unassembled WGS sequence"/>
</dbReference>
<comment type="caution">
    <text evidence="2">The sequence shown here is derived from an EMBL/GenBank/DDBJ whole genome shotgun (WGS) entry which is preliminary data.</text>
</comment>
<proteinExistence type="predicted"/>
<evidence type="ECO:0008006" key="4">
    <source>
        <dbReference type="Google" id="ProtNLM"/>
    </source>
</evidence>
<keyword evidence="3" id="KW-1185">Reference proteome</keyword>
<evidence type="ECO:0000313" key="3">
    <source>
        <dbReference type="Proteomes" id="UP001157418"/>
    </source>
</evidence>
<accession>A0AAU9MRU5</accession>
<dbReference type="PANTHER" id="PTHR46890">
    <property type="entry name" value="NON-LTR RETROLELEMENT REVERSE TRANSCRIPTASE-LIKE PROTEIN-RELATED"/>
    <property type="match status" value="1"/>
</dbReference>
<feature type="coiled-coil region" evidence="1">
    <location>
        <begin position="15"/>
        <end position="42"/>
    </location>
</feature>
<evidence type="ECO:0000256" key="1">
    <source>
        <dbReference type="SAM" id="Coils"/>
    </source>
</evidence>
<keyword evidence="1" id="KW-0175">Coiled coil</keyword>